<sequence length="405" mass="43390">MGPAHSPEKAGPLPRLSAGYRLHVLLVEDDDGDALLVEEMLSDALEPTTLRRVGTLAEALSAPIRADCVLLDLALPDAMGLDSVARLRRAAPGTAVVVLTGRADERTGQAAVAAGAQDYLVKSQVDGPLLSKALRYAWERKRAEQVERSLREQQLLASEYTRLERGLLPTPLLASEELSLVSRYRPGRDGALLGGDFYDAVETADGTLHVIIGDVSGHGPDEAALGVALRIAWRSLVLAGLPQDQVLATVQQVLTHERIHNHFATACVVSVAPDRRSLRMRLAGHPPPLLLTGTGTRLLPVDRLGVPLGVLPDAGWAPAEIDLEPGWDLLLCTDGIFEGRSGQGSELLGQENMTELFLALLADRPDWREAPGEVLDALIAEVEHRNGGPLDDDVAVVLLGHREAS</sequence>
<dbReference type="OrthoDB" id="5181538at2"/>
<dbReference type="InterPro" id="IPR001789">
    <property type="entry name" value="Sig_transdc_resp-reg_receiver"/>
</dbReference>
<dbReference type="SMART" id="SM00448">
    <property type="entry name" value="REC"/>
    <property type="match status" value="1"/>
</dbReference>
<feature type="domain" description="Response regulatory" evidence="3">
    <location>
        <begin position="23"/>
        <end position="137"/>
    </location>
</feature>
<dbReference type="EMBL" id="CP015163">
    <property type="protein sequence ID" value="AXB43709.1"/>
    <property type="molecule type" value="Genomic_DNA"/>
</dbReference>
<evidence type="ECO:0000256" key="2">
    <source>
        <dbReference type="PROSITE-ProRule" id="PRU00169"/>
    </source>
</evidence>
<gene>
    <name evidence="4" type="ORF">A4R43_15205</name>
</gene>
<dbReference type="GO" id="GO:0000160">
    <property type="term" value="P:phosphorelay signal transduction system"/>
    <property type="evidence" value="ECO:0007669"/>
    <property type="project" value="InterPro"/>
</dbReference>
<dbReference type="Gene3D" id="3.40.50.2300">
    <property type="match status" value="1"/>
</dbReference>
<dbReference type="SUPFAM" id="SSF52172">
    <property type="entry name" value="CheY-like"/>
    <property type="match status" value="1"/>
</dbReference>
<evidence type="ECO:0000313" key="5">
    <source>
        <dbReference type="Proteomes" id="UP000250434"/>
    </source>
</evidence>
<dbReference type="PANTHER" id="PTHR43156">
    <property type="entry name" value="STAGE II SPORULATION PROTEIN E-RELATED"/>
    <property type="match status" value="1"/>
</dbReference>
<evidence type="ECO:0000259" key="3">
    <source>
        <dbReference type="PROSITE" id="PS50110"/>
    </source>
</evidence>
<feature type="modified residue" description="4-aspartylphosphate" evidence="2">
    <location>
        <position position="72"/>
    </location>
</feature>
<dbReference type="PROSITE" id="PS50110">
    <property type="entry name" value="RESPONSE_REGULATORY"/>
    <property type="match status" value="1"/>
</dbReference>
<dbReference type="Pfam" id="PF00072">
    <property type="entry name" value="Response_reg"/>
    <property type="match status" value="1"/>
</dbReference>
<dbReference type="Gene3D" id="3.60.40.10">
    <property type="entry name" value="PPM-type phosphatase domain"/>
    <property type="match status" value="1"/>
</dbReference>
<keyword evidence="5" id="KW-1185">Reference proteome</keyword>
<dbReference type="InterPro" id="IPR052016">
    <property type="entry name" value="Bact_Sigma-Reg"/>
</dbReference>
<dbReference type="InterPro" id="IPR036457">
    <property type="entry name" value="PPM-type-like_dom_sf"/>
</dbReference>
<dbReference type="Proteomes" id="UP000250434">
    <property type="component" value="Chromosome"/>
</dbReference>
<keyword evidence="1" id="KW-0378">Hydrolase</keyword>
<dbReference type="InterPro" id="IPR011006">
    <property type="entry name" value="CheY-like_superfamily"/>
</dbReference>
<evidence type="ECO:0000313" key="4">
    <source>
        <dbReference type="EMBL" id="AXB43709.1"/>
    </source>
</evidence>
<proteinExistence type="predicted"/>
<dbReference type="RefSeq" id="WP_113692944.1">
    <property type="nucleotide sequence ID" value="NZ_CP015163.1"/>
</dbReference>
<dbReference type="SUPFAM" id="SSF81606">
    <property type="entry name" value="PP2C-like"/>
    <property type="match status" value="1"/>
</dbReference>
<evidence type="ECO:0000256" key="1">
    <source>
        <dbReference type="ARBA" id="ARBA00022801"/>
    </source>
</evidence>
<keyword evidence="2" id="KW-0597">Phosphoprotein</keyword>
<dbReference type="GO" id="GO:0016791">
    <property type="term" value="F:phosphatase activity"/>
    <property type="evidence" value="ECO:0007669"/>
    <property type="project" value="TreeGrafter"/>
</dbReference>
<name>A0A344L6N5_9PSEU</name>
<dbReference type="Pfam" id="PF07228">
    <property type="entry name" value="SpoIIE"/>
    <property type="match status" value="1"/>
</dbReference>
<organism evidence="4 5">
    <name type="scientific">Amycolatopsis albispora</name>
    <dbReference type="NCBI Taxonomy" id="1804986"/>
    <lineage>
        <taxon>Bacteria</taxon>
        <taxon>Bacillati</taxon>
        <taxon>Actinomycetota</taxon>
        <taxon>Actinomycetes</taxon>
        <taxon>Pseudonocardiales</taxon>
        <taxon>Pseudonocardiaceae</taxon>
        <taxon>Amycolatopsis</taxon>
    </lineage>
</organism>
<dbReference type="KEGG" id="aab:A4R43_15205"/>
<dbReference type="CDD" id="cd00156">
    <property type="entry name" value="REC"/>
    <property type="match status" value="1"/>
</dbReference>
<dbReference type="AlphaFoldDB" id="A0A344L6N5"/>
<dbReference type="InterPro" id="IPR001932">
    <property type="entry name" value="PPM-type_phosphatase-like_dom"/>
</dbReference>
<protein>
    <submittedName>
        <fullName evidence="4">Serine/threonine protein phosphatase</fullName>
    </submittedName>
</protein>
<reference evidence="4 5" key="1">
    <citation type="submission" date="2016-04" db="EMBL/GenBank/DDBJ databases">
        <title>Complete genome sequence and analysis of deep-sea sediment isolate, Amycolatopsis sp. WP1.</title>
        <authorList>
            <person name="Wang H."/>
            <person name="Chen S."/>
            <person name="Wu Q."/>
        </authorList>
    </citation>
    <scope>NUCLEOTIDE SEQUENCE [LARGE SCALE GENOMIC DNA]</scope>
    <source>
        <strain evidence="4 5">WP1</strain>
    </source>
</reference>
<dbReference type="SMART" id="SM00331">
    <property type="entry name" value="PP2C_SIG"/>
    <property type="match status" value="1"/>
</dbReference>
<accession>A0A344L6N5</accession>
<dbReference type="PANTHER" id="PTHR43156:SF2">
    <property type="entry name" value="STAGE II SPORULATION PROTEIN E"/>
    <property type="match status" value="1"/>
</dbReference>